<dbReference type="SUPFAM" id="SSF53686">
    <property type="entry name" value="Tryptophan synthase beta subunit-like PLP-dependent enzymes"/>
    <property type="match status" value="1"/>
</dbReference>
<dbReference type="Pfam" id="PF00291">
    <property type="entry name" value="PALP"/>
    <property type="match status" value="1"/>
</dbReference>
<dbReference type="InterPro" id="IPR036052">
    <property type="entry name" value="TrpB-like_PALP_sf"/>
</dbReference>
<protein>
    <submittedName>
        <fullName evidence="5">Pyridoxal-phosphate dependent enzyme</fullName>
    </submittedName>
</protein>
<comment type="cofactor">
    <cofactor evidence="1">
        <name>pyridoxal 5'-phosphate</name>
        <dbReference type="ChEBI" id="CHEBI:597326"/>
    </cofactor>
</comment>
<name>A0ABS3CP34_9ALTE</name>
<keyword evidence="3" id="KW-0663">Pyridoxal phosphate</keyword>
<evidence type="ECO:0000313" key="6">
    <source>
        <dbReference type="Proteomes" id="UP000663992"/>
    </source>
</evidence>
<dbReference type="InterPro" id="IPR001926">
    <property type="entry name" value="TrpB-like_PALP"/>
</dbReference>
<feature type="domain" description="Tryptophan synthase beta chain-like PALP" evidence="4">
    <location>
        <begin position="25"/>
        <end position="292"/>
    </location>
</feature>
<dbReference type="InterPro" id="IPR027278">
    <property type="entry name" value="ACCD_DCysDesulf"/>
</dbReference>
<comment type="caution">
    <text evidence="5">The sequence shown here is derived from an EMBL/GenBank/DDBJ whole genome shotgun (WGS) entry which is preliminary data.</text>
</comment>
<keyword evidence="6" id="KW-1185">Reference proteome</keyword>
<evidence type="ECO:0000313" key="5">
    <source>
        <dbReference type="EMBL" id="MBN7818294.1"/>
    </source>
</evidence>
<proteinExistence type="inferred from homology"/>
<dbReference type="Proteomes" id="UP000663992">
    <property type="component" value="Unassembled WGS sequence"/>
</dbReference>
<organism evidence="5 6">
    <name type="scientific">Bowmanella yangjiangensis</name>
    <dbReference type="NCBI Taxonomy" id="2811230"/>
    <lineage>
        <taxon>Bacteria</taxon>
        <taxon>Pseudomonadati</taxon>
        <taxon>Pseudomonadota</taxon>
        <taxon>Gammaproteobacteria</taxon>
        <taxon>Alteromonadales</taxon>
        <taxon>Alteromonadaceae</taxon>
        <taxon>Bowmanella</taxon>
    </lineage>
</organism>
<dbReference type="PIRSF" id="PIRSF006278">
    <property type="entry name" value="ACCD_DCysDesulf"/>
    <property type="match status" value="1"/>
</dbReference>
<evidence type="ECO:0000259" key="4">
    <source>
        <dbReference type="Pfam" id="PF00291"/>
    </source>
</evidence>
<evidence type="ECO:0000256" key="2">
    <source>
        <dbReference type="ARBA" id="ARBA00008639"/>
    </source>
</evidence>
<gene>
    <name evidence="5" type="ORF">J0A65_00385</name>
</gene>
<reference evidence="5 6" key="1">
    <citation type="submission" date="2021-03" db="EMBL/GenBank/DDBJ databases">
        <title>novel species isolated from a fishpond in China.</title>
        <authorList>
            <person name="Lu H."/>
            <person name="Cai Z."/>
        </authorList>
    </citation>
    <scope>NUCLEOTIDE SEQUENCE [LARGE SCALE GENOMIC DNA]</scope>
    <source>
        <strain evidence="5 6">Y57</strain>
    </source>
</reference>
<sequence>MSASLNINTPSPVQPLCVDWPGSEQVELFIKRDDLIHPIISGNKWRKLKYALLEARQKGVAEIISFGGGHSNHLHALGYCCQQLGIQLMALVRGDYSQNPTPMLRDLYQWQAQIMYLDKATYQQRSQSDFIEAWRAAHPNAMIVPEGGSQAQALPGVAEILQEQKQKFSHIIVPVGSGGTLAGLIQARQTEQQDNTQLLGIAALKGEGYLEELVTNLLPRSAPTNWHIEHRFHFGGYAKSTAELHTFCQTFRSNTGIGIEPVYSGKACWALKQKLAEGYFPQGSRVLLIHTGGLQGARQ</sequence>
<dbReference type="EMBL" id="JAFKCS010000001">
    <property type="protein sequence ID" value="MBN7818294.1"/>
    <property type="molecule type" value="Genomic_DNA"/>
</dbReference>
<dbReference type="PANTHER" id="PTHR43780">
    <property type="entry name" value="1-AMINOCYCLOPROPANE-1-CARBOXYLATE DEAMINASE-RELATED"/>
    <property type="match status" value="1"/>
</dbReference>
<dbReference type="Gene3D" id="3.40.50.1100">
    <property type="match status" value="2"/>
</dbReference>
<accession>A0ABS3CP34</accession>
<dbReference type="PANTHER" id="PTHR43780:SF2">
    <property type="entry name" value="1-AMINOCYCLOPROPANE-1-CARBOXYLATE DEAMINASE-RELATED"/>
    <property type="match status" value="1"/>
</dbReference>
<evidence type="ECO:0000256" key="3">
    <source>
        <dbReference type="ARBA" id="ARBA00022898"/>
    </source>
</evidence>
<comment type="similarity">
    <text evidence="2">Belongs to the ACC deaminase/D-cysteine desulfhydrase family.</text>
</comment>
<evidence type="ECO:0000256" key="1">
    <source>
        <dbReference type="ARBA" id="ARBA00001933"/>
    </source>
</evidence>